<proteinExistence type="inferred from homology"/>
<dbReference type="PANTHER" id="PTHR43095:SF5">
    <property type="entry name" value="XYLULOSE KINASE"/>
    <property type="match status" value="1"/>
</dbReference>
<feature type="domain" description="Carbohydrate kinase FGGY N-terminal" evidence="4">
    <location>
        <begin position="15"/>
        <end position="258"/>
    </location>
</feature>
<comment type="similarity">
    <text evidence="1">Belongs to the FGGY kinase family.</text>
</comment>
<evidence type="ECO:0000313" key="6">
    <source>
        <dbReference type="EMBL" id="NJB72232.1"/>
    </source>
</evidence>
<dbReference type="PIRSF" id="PIRSF000538">
    <property type="entry name" value="GlpK"/>
    <property type="match status" value="1"/>
</dbReference>
<dbReference type="Gene3D" id="3.30.420.40">
    <property type="match status" value="2"/>
</dbReference>
<dbReference type="InterPro" id="IPR018485">
    <property type="entry name" value="FGGY_C"/>
</dbReference>
<gene>
    <name evidence="6" type="ORF">GGR42_002723</name>
</gene>
<dbReference type="InterPro" id="IPR018484">
    <property type="entry name" value="FGGY_N"/>
</dbReference>
<evidence type="ECO:0000313" key="7">
    <source>
        <dbReference type="Proteomes" id="UP000590442"/>
    </source>
</evidence>
<organism evidence="6 7">
    <name type="scientific">Saonia flava</name>
    <dbReference type="NCBI Taxonomy" id="523696"/>
    <lineage>
        <taxon>Bacteria</taxon>
        <taxon>Pseudomonadati</taxon>
        <taxon>Bacteroidota</taxon>
        <taxon>Flavobacteriia</taxon>
        <taxon>Flavobacteriales</taxon>
        <taxon>Flavobacteriaceae</taxon>
        <taxon>Saonia</taxon>
    </lineage>
</organism>
<name>A0A846QZX9_9FLAO</name>
<dbReference type="PANTHER" id="PTHR43095">
    <property type="entry name" value="SUGAR KINASE"/>
    <property type="match status" value="1"/>
</dbReference>
<evidence type="ECO:0000256" key="2">
    <source>
        <dbReference type="ARBA" id="ARBA00022679"/>
    </source>
</evidence>
<keyword evidence="2 6" id="KW-0808">Transferase</keyword>
<evidence type="ECO:0000259" key="4">
    <source>
        <dbReference type="Pfam" id="PF00370"/>
    </source>
</evidence>
<protein>
    <submittedName>
        <fullName evidence="6">Xylulokinase</fullName>
        <ecNumber evidence="6">2.7.1.17</ecNumber>
    </submittedName>
</protein>
<feature type="domain" description="Carbohydrate kinase FGGY C-terminal" evidence="5">
    <location>
        <begin position="272"/>
        <end position="461"/>
    </location>
</feature>
<dbReference type="AlphaFoldDB" id="A0A846QZX9"/>
<keyword evidence="7" id="KW-1185">Reference proteome</keyword>
<dbReference type="CDD" id="cd07809">
    <property type="entry name" value="ASKHA_NBD_FGGY_BaXK-like"/>
    <property type="match status" value="1"/>
</dbReference>
<dbReference type="EMBL" id="JAATJJ010000002">
    <property type="protein sequence ID" value="NJB72232.1"/>
    <property type="molecule type" value="Genomic_DNA"/>
</dbReference>
<dbReference type="InterPro" id="IPR050406">
    <property type="entry name" value="FGGY_Carb_Kinase"/>
</dbReference>
<dbReference type="Proteomes" id="UP000590442">
    <property type="component" value="Unassembled WGS sequence"/>
</dbReference>
<dbReference type="Pfam" id="PF00370">
    <property type="entry name" value="FGGY_N"/>
    <property type="match status" value="1"/>
</dbReference>
<accession>A0A846QZX9</accession>
<evidence type="ECO:0000256" key="3">
    <source>
        <dbReference type="ARBA" id="ARBA00022777"/>
    </source>
</evidence>
<evidence type="ECO:0000259" key="5">
    <source>
        <dbReference type="Pfam" id="PF02782"/>
    </source>
</evidence>
<keyword evidence="3 6" id="KW-0418">Kinase</keyword>
<dbReference type="EC" id="2.7.1.17" evidence="6"/>
<evidence type="ECO:0000256" key="1">
    <source>
        <dbReference type="ARBA" id="ARBA00009156"/>
    </source>
</evidence>
<dbReference type="GO" id="GO:0004856">
    <property type="term" value="F:D-xylulokinase activity"/>
    <property type="evidence" value="ECO:0007669"/>
    <property type="project" value="UniProtKB-EC"/>
</dbReference>
<comment type="caution">
    <text evidence="6">The sequence shown here is derived from an EMBL/GenBank/DDBJ whole genome shotgun (WGS) entry which is preliminary data.</text>
</comment>
<reference evidence="6 7" key="1">
    <citation type="submission" date="2020-03" db="EMBL/GenBank/DDBJ databases">
        <title>Genomic Encyclopedia of Type Strains, Phase IV (KMG-IV): sequencing the most valuable type-strain genomes for metagenomic binning, comparative biology and taxonomic classification.</title>
        <authorList>
            <person name="Goeker M."/>
        </authorList>
    </citation>
    <scope>NUCLEOTIDE SEQUENCE [LARGE SCALE GENOMIC DNA]</scope>
    <source>
        <strain evidence="6 7">DSM 29762</strain>
    </source>
</reference>
<dbReference type="InterPro" id="IPR043129">
    <property type="entry name" value="ATPase_NBD"/>
</dbReference>
<dbReference type="Pfam" id="PF02782">
    <property type="entry name" value="FGGY_C"/>
    <property type="match status" value="1"/>
</dbReference>
<dbReference type="InterPro" id="IPR000577">
    <property type="entry name" value="Carb_kinase_FGGY"/>
</dbReference>
<sequence>MSTLNNQILGLEFMYWIGYDIGSSSIKAALIGSESGEVKGVAQYPTVEMPIISHEIGWGEQEPELWWENLCKATHKLLEETKVAKKDIKGVGISYQMHGLVLVDKNMKVLRPSIIWCDSRAVSVGEELFKQCGVDKCADSLLNSPGNFTLSKLKWVKDNEPKVYSEVHKFMLPGDYIALKLSGKCTTTPSGLSEGIMWDFNANDSADWLFKEAGIDTALIPEILPTFAEQGKVNSQGASESGLPEGIPIMYRAGDQPNNALALNVLEPGEIAATGGTSGVVYAVSDSTNTVEHTRINSFAHVNHSKANPRIGKLLCINGTGIQYSWMRNQITEEFSYNKMNDLASEAPIGSDGLIILPFGNGAERMLNNSNKGSRITNLNFNIHQQGHLFRAALEGIAFSFVYGMEILANDGVDVKSIKAGNDNLFRAEIFSNTIATLTGSEIKIVETTGAVGAARAAAYAFGDFKSFDDAVKSDEVQYVYKPLDNKEAYQEAYNNWKKELTDYINN</sequence>
<dbReference type="SUPFAM" id="SSF53067">
    <property type="entry name" value="Actin-like ATPase domain"/>
    <property type="match status" value="2"/>
</dbReference>